<keyword evidence="4" id="KW-1185">Reference proteome</keyword>
<dbReference type="InterPro" id="IPR004177">
    <property type="entry name" value="DDHD_dom"/>
</dbReference>
<dbReference type="InterPro" id="IPR058055">
    <property type="entry name" value="PA-PLA1"/>
</dbReference>
<dbReference type="SMART" id="SM01127">
    <property type="entry name" value="DDHD"/>
    <property type="match status" value="1"/>
</dbReference>
<dbReference type="GO" id="GO:0046872">
    <property type="term" value="F:metal ion binding"/>
    <property type="evidence" value="ECO:0007669"/>
    <property type="project" value="InterPro"/>
</dbReference>
<dbReference type="PANTHER" id="PTHR23509">
    <property type="entry name" value="PA-PL1 PHOSPHOLIPASE FAMILY"/>
    <property type="match status" value="1"/>
</dbReference>
<dbReference type="PROSITE" id="PS51043">
    <property type="entry name" value="DDHD"/>
    <property type="match status" value="1"/>
</dbReference>
<dbReference type="Proteomes" id="UP000070501">
    <property type="component" value="Unassembled WGS sequence"/>
</dbReference>
<feature type="compositionally biased region" description="Basic and acidic residues" evidence="1">
    <location>
        <begin position="929"/>
        <end position="944"/>
    </location>
</feature>
<accession>A0A136IXI5</accession>
<dbReference type="OrthoDB" id="69269at2759"/>
<proteinExistence type="predicted"/>
<evidence type="ECO:0000259" key="2">
    <source>
        <dbReference type="PROSITE" id="PS51043"/>
    </source>
</evidence>
<dbReference type="EMBL" id="KQ964254">
    <property type="protein sequence ID" value="KXJ89653.1"/>
    <property type="molecule type" value="Genomic_DNA"/>
</dbReference>
<protein>
    <submittedName>
        <fullName evidence="3">DDHD domain-domain-containing protein</fullName>
    </submittedName>
</protein>
<dbReference type="STRING" id="196109.A0A136IXI5"/>
<dbReference type="GO" id="GO:0005737">
    <property type="term" value="C:cytoplasm"/>
    <property type="evidence" value="ECO:0007669"/>
    <property type="project" value="TreeGrafter"/>
</dbReference>
<reference evidence="4" key="1">
    <citation type="submission" date="2016-02" db="EMBL/GenBank/DDBJ databases">
        <title>Draft genome sequence of Microdochium bolleyi, a fungal endophyte of beachgrass.</title>
        <authorList>
            <consortium name="DOE Joint Genome Institute"/>
            <person name="David A.S."/>
            <person name="May G."/>
            <person name="Haridas S."/>
            <person name="Lim J."/>
            <person name="Wang M."/>
            <person name="Labutti K."/>
            <person name="Lipzen A."/>
            <person name="Barry K."/>
            <person name="Grigoriev I.V."/>
        </authorList>
    </citation>
    <scope>NUCLEOTIDE SEQUENCE [LARGE SCALE GENOMIC DNA]</scope>
    <source>
        <strain evidence="4">J235TASD1</strain>
    </source>
</reference>
<dbReference type="GO" id="GO:0004620">
    <property type="term" value="F:phospholipase activity"/>
    <property type="evidence" value="ECO:0007669"/>
    <property type="project" value="TreeGrafter"/>
</dbReference>
<dbReference type="InParanoid" id="A0A136IXI5"/>
<sequence>MAPPRSYGDAPRPHTYASGCRLAPLKYPFTASELDDIPPVKAQFFYTSLVPIDDPLSTSTIAASTEANATKGTTQPFSEGDNNELERAWLSLSTGEYRRNHSFAQRDRSPSPSLGKANAARLEAIVRELALKHVELHATERPPQDFMDAGFDTAVDQDEGEGRCCAELVVDVGIALRTSFCALARRRQPGLDRDQVALKVMDEIKKLGESFLDPDRRRDSSVASVRLVGAINVKSGAMEGQSSSRPSSRRDSRSMPQGVPGTQVLPIDTSVARSSLARTSAADDGLTGMPFVRVGTPESNTFSPVSSLPKATGALFGDKPNEDQLRRGRQRSNTAQKPMASREASRRLRAASTTAEQKAASPTANVPVGVSRLHEVSLPALQMKPIYWSPVNDISTVLRATWFYRDDMRPVDPAVANQLEAGYRELKPHAQTWKDELRSAIDVGPAGEEKVSHPLWPPIPKAASKKPSKVPEALISHDPFCAGRCFRGEAAAEGTRLENAHEDSAATTSTTRKFDHYHVIYKDETTAYLLKPSLRPSAYYGRRPVAKIMKGFPLGVAVVRGFDAEVWAKKHQKKSKQQAAASPNVFSISQSLRETRLEGCQACRAADERGQITDLVLVAHGIGQKLAERVETYHFTHAINAFRRAINIELGNEEIKSVLRDGQNGIMVLPVNWRQNLSFEDGGPMTADTKDAYAPESFGLKDIEPKTIPAVRSMISDVMFDVPFYMSHHKPKMVAALVNEANRVYRLWCRNNPGFARNGRVHIIAHSLGSVMTLEVLSRQPTSISILDLDKAPEEKHFEFDTKNLFFLGSPSAFFLLLERGALMPRRNRRKPGVNPADTQPDEIVGEAGAFGCIAVDNIYNVLAREDAVAYLLNGTIDPGYAASLKTAYVPSATTGFFQSVGNAMWSIVPGFGSSSSNNKKTANNDNNNKTDPDDPYAREEDQRPPPLRLPSQLELEVHDFSREEMAEQKAYLLNDNGQVDYFLRSTGGLPLEIQYLNMLSAHSSYWYNTDLIRMLCMEIGRKPGRRNTLPAMRAVKSAKRVV</sequence>
<dbReference type="Pfam" id="PF02862">
    <property type="entry name" value="DDHD"/>
    <property type="match status" value="1"/>
</dbReference>
<gene>
    <name evidence="3" type="ORF">Micbo1qcDRAFT_149315</name>
</gene>
<evidence type="ECO:0000256" key="1">
    <source>
        <dbReference type="SAM" id="MobiDB-lite"/>
    </source>
</evidence>
<dbReference type="PANTHER" id="PTHR23509:SF6">
    <property type="entry name" value="PHOSPHOLIPASE C1020.13C-RELATED"/>
    <property type="match status" value="1"/>
</dbReference>
<feature type="domain" description="DDHD" evidence="2">
    <location>
        <begin position="798"/>
        <end position="1022"/>
    </location>
</feature>
<feature type="region of interest" description="Disordered" evidence="1">
    <location>
        <begin position="234"/>
        <end position="270"/>
    </location>
</feature>
<name>A0A136IXI5_9PEZI</name>
<evidence type="ECO:0000313" key="4">
    <source>
        <dbReference type="Proteomes" id="UP000070501"/>
    </source>
</evidence>
<dbReference type="AlphaFoldDB" id="A0A136IXI5"/>
<feature type="compositionally biased region" description="Low complexity" evidence="1">
    <location>
        <begin position="916"/>
        <end position="928"/>
    </location>
</feature>
<evidence type="ECO:0000313" key="3">
    <source>
        <dbReference type="EMBL" id="KXJ89653.1"/>
    </source>
</evidence>
<organism evidence="3 4">
    <name type="scientific">Microdochium bolleyi</name>
    <dbReference type="NCBI Taxonomy" id="196109"/>
    <lineage>
        <taxon>Eukaryota</taxon>
        <taxon>Fungi</taxon>
        <taxon>Dikarya</taxon>
        <taxon>Ascomycota</taxon>
        <taxon>Pezizomycotina</taxon>
        <taxon>Sordariomycetes</taxon>
        <taxon>Xylariomycetidae</taxon>
        <taxon>Xylariales</taxon>
        <taxon>Microdochiaceae</taxon>
        <taxon>Microdochium</taxon>
    </lineage>
</organism>
<feature type="region of interest" description="Disordered" evidence="1">
    <location>
        <begin position="916"/>
        <end position="950"/>
    </location>
</feature>
<feature type="region of interest" description="Disordered" evidence="1">
    <location>
        <begin position="298"/>
        <end position="363"/>
    </location>
</feature>